<dbReference type="Pfam" id="PF01381">
    <property type="entry name" value="HTH_3"/>
    <property type="match status" value="1"/>
</dbReference>
<dbReference type="InterPro" id="IPR015927">
    <property type="entry name" value="Peptidase_S24_S26A/B/C"/>
</dbReference>
<dbReference type="OrthoDB" id="3831186at2"/>
<sequence length="273" mass="31303">MKSTFFAQNIKLLRKRRKRTQDEVAAALDMKRSTLSGYENGVASPGLDALAGFANYFEIAIDTLIRVNMAELSESQLSELERGFDIFVKGSRLRVLTTTVDSDDDENIELVPEKAKAGYTTGYADPEYIRELPVFKLPFLDRQKKYRTFQVSGDSMLPVPEGAWITGEYIQDWSSINDNTPCIFVTRDEGVVFKIVENQLSDKQSFRLHSLNTLYEPYDLPVNDILEVWRFVHFISNDMPEPRLPQTDLIATVNKLREDVDMMRGQLGNNRRE</sequence>
<gene>
    <name evidence="5" type="primary">xre_6</name>
    <name evidence="5" type="ORF">L21SP5_01499</name>
</gene>
<dbReference type="STRING" id="1307839.L21SP5_01499"/>
<dbReference type="SMART" id="SM00530">
    <property type="entry name" value="HTH_XRE"/>
    <property type="match status" value="1"/>
</dbReference>
<dbReference type="RefSeq" id="WP_057952629.1">
    <property type="nucleotide sequence ID" value="NZ_CP013118.1"/>
</dbReference>
<dbReference type="AlphaFoldDB" id="A0A0S2HYN7"/>
<reference evidence="5 6" key="1">
    <citation type="submission" date="2015-11" db="EMBL/GenBank/DDBJ databases">
        <title>Description and complete genome sequence of a novel strain predominating in hypersaline microbial mats and representing a new family of the Bacteriodetes phylum.</title>
        <authorList>
            <person name="Spring S."/>
            <person name="Bunk B."/>
            <person name="Sproer C."/>
            <person name="Klenk H.-P."/>
        </authorList>
    </citation>
    <scope>NUCLEOTIDE SEQUENCE [LARGE SCALE GENOMIC DNA]</scope>
    <source>
        <strain evidence="5 6">L21-Spi-D4</strain>
    </source>
</reference>
<dbReference type="Proteomes" id="UP000064893">
    <property type="component" value="Chromosome"/>
</dbReference>
<dbReference type="GO" id="GO:0003677">
    <property type="term" value="F:DNA binding"/>
    <property type="evidence" value="ECO:0007669"/>
    <property type="project" value="UniProtKB-KW"/>
</dbReference>
<feature type="domain" description="HTH cro/C1-type" evidence="4">
    <location>
        <begin position="10"/>
        <end position="64"/>
    </location>
</feature>
<dbReference type="SUPFAM" id="SSF47413">
    <property type="entry name" value="lambda repressor-like DNA-binding domains"/>
    <property type="match status" value="1"/>
</dbReference>
<dbReference type="CDD" id="cd00093">
    <property type="entry name" value="HTH_XRE"/>
    <property type="match status" value="1"/>
</dbReference>
<keyword evidence="1" id="KW-0805">Transcription regulation</keyword>
<dbReference type="PROSITE" id="PS50943">
    <property type="entry name" value="HTH_CROC1"/>
    <property type="match status" value="1"/>
</dbReference>
<dbReference type="Pfam" id="PF00717">
    <property type="entry name" value="Peptidase_S24"/>
    <property type="match status" value="1"/>
</dbReference>
<evidence type="ECO:0000256" key="1">
    <source>
        <dbReference type="ARBA" id="ARBA00023015"/>
    </source>
</evidence>
<dbReference type="PANTHER" id="PTHR40661">
    <property type="match status" value="1"/>
</dbReference>
<evidence type="ECO:0000313" key="6">
    <source>
        <dbReference type="Proteomes" id="UP000064893"/>
    </source>
</evidence>
<dbReference type="SUPFAM" id="SSF51306">
    <property type="entry name" value="LexA/Signal peptidase"/>
    <property type="match status" value="1"/>
</dbReference>
<dbReference type="InterPro" id="IPR010982">
    <property type="entry name" value="Lambda_DNA-bd_dom_sf"/>
</dbReference>
<dbReference type="KEGG" id="blq:L21SP5_01499"/>
<dbReference type="EMBL" id="CP013118">
    <property type="protein sequence ID" value="ALO15147.1"/>
    <property type="molecule type" value="Genomic_DNA"/>
</dbReference>
<name>A0A0S2HYN7_9BACT</name>
<dbReference type="Gene3D" id="1.10.260.40">
    <property type="entry name" value="lambda repressor-like DNA-binding domains"/>
    <property type="match status" value="1"/>
</dbReference>
<dbReference type="InterPro" id="IPR001387">
    <property type="entry name" value="Cro/C1-type_HTH"/>
</dbReference>
<accession>A0A0S2HYN7</accession>
<evidence type="ECO:0000313" key="5">
    <source>
        <dbReference type="EMBL" id="ALO15147.1"/>
    </source>
</evidence>
<dbReference type="PANTHER" id="PTHR40661:SF1">
    <property type="entry name" value="HTH CRO_C1-TYPE DOMAIN-CONTAINING PROTEIN"/>
    <property type="match status" value="1"/>
</dbReference>
<protein>
    <submittedName>
        <fullName evidence="5">PBSX repressor</fullName>
    </submittedName>
</protein>
<evidence type="ECO:0000256" key="3">
    <source>
        <dbReference type="ARBA" id="ARBA00023163"/>
    </source>
</evidence>
<keyword evidence="3" id="KW-0804">Transcription</keyword>
<keyword evidence="6" id="KW-1185">Reference proteome</keyword>
<dbReference type="Gene3D" id="2.10.109.10">
    <property type="entry name" value="Umud Fragment, subunit A"/>
    <property type="match status" value="1"/>
</dbReference>
<dbReference type="InterPro" id="IPR036286">
    <property type="entry name" value="LexA/Signal_pep-like_sf"/>
</dbReference>
<evidence type="ECO:0000256" key="2">
    <source>
        <dbReference type="ARBA" id="ARBA00023125"/>
    </source>
</evidence>
<keyword evidence="2" id="KW-0238">DNA-binding</keyword>
<organism evidence="5 6">
    <name type="scientific">Salinivirga cyanobacteriivorans</name>
    <dbReference type="NCBI Taxonomy" id="1307839"/>
    <lineage>
        <taxon>Bacteria</taxon>
        <taxon>Pseudomonadati</taxon>
        <taxon>Bacteroidota</taxon>
        <taxon>Bacteroidia</taxon>
        <taxon>Bacteroidales</taxon>
        <taxon>Salinivirgaceae</taxon>
        <taxon>Salinivirga</taxon>
    </lineage>
</organism>
<evidence type="ECO:0000259" key="4">
    <source>
        <dbReference type="PROSITE" id="PS50943"/>
    </source>
</evidence>
<proteinExistence type="predicted"/>